<dbReference type="EMBL" id="BNBA01000016">
    <property type="protein sequence ID" value="GHH54806.1"/>
    <property type="molecule type" value="Genomic_DNA"/>
</dbReference>
<dbReference type="Proteomes" id="UP000623958">
    <property type="component" value="Unassembled WGS sequence"/>
</dbReference>
<dbReference type="RefSeq" id="WP_434029385.1">
    <property type="nucleotide sequence ID" value="NZ_BNBA01000016.1"/>
</dbReference>
<organism evidence="2 3">
    <name type="scientific">Xanthomonas boreopolis</name>
    <dbReference type="NCBI Taxonomy" id="86183"/>
    <lineage>
        <taxon>Bacteria</taxon>
        <taxon>Pseudomonadati</taxon>
        <taxon>Pseudomonadota</taxon>
        <taxon>Gammaproteobacteria</taxon>
        <taxon>Lysobacterales</taxon>
        <taxon>Lysobacteraceae</taxon>
        <taxon>Xanthomonas</taxon>
    </lineage>
</organism>
<proteinExistence type="predicted"/>
<feature type="transmembrane region" description="Helical" evidence="1">
    <location>
        <begin position="12"/>
        <end position="33"/>
    </location>
</feature>
<evidence type="ECO:0000256" key="1">
    <source>
        <dbReference type="SAM" id="Phobius"/>
    </source>
</evidence>
<comment type="caution">
    <text evidence="2">The sequence shown here is derived from an EMBL/GenBank/DDBJ whole genome shotgun (WGS) entry which is preliminary data.</text>
</comment>
<evidence type="ECO:0000313" key="3">
    <source>
        <dbReference type="Proteomes" id="UP000623958"/>
    </source>
</evidence>
<reference evidence="2" key="2">
    <citation type="submission" date="2020-09" db="EMBL/GenBank/DDBJ databases">
        <authorList>
            <person name="Sun Q."/>
            <person name="Ohkuma M."/>
        </authorList>
    </citation>
    <scope>NUCLEOTIDE SEQUENCE</scope>
    <source>
        <strain evidence="2">JCM 13306</strain>
    </source>
</reference>
<keyword evidence="3" id="KW-1185">Reference proteome</keyword>
<keyword evidence="1" id="KW-0472">Membrane</keyword>
<accession>A0A919F907</accession>
<name>A0A919F907_9XANT</name>
<keyword evidence="1" id="KW-0812">Transmembrane</keyword>
<sequence>MQLIRAARRLRWAVWLGVVLAPLLTLSGVIGAWQGGAGWGGATLHPGNLGLGWATALAIAQGGLVAGALHQLAVLLGQVAPGQVFPPQAARRFGRFAALLLCAVLVHGVLSALLEGWSAYARDGGRLVLDIDAADLLALLVAAVLWLVARFFAEASRLEEDQRSIV</sequence>
<dbReference type="AlphaFoldDB" id="A0A919F907"/>
<feature type="transmembrane region" description="Helical" evidence="1">
    <location>
        <begin position="134"/>
        <end position="153"/>
    </location>
</feature>
<reference evidence="2" key="1">
    <citation type="journal article" date="2014" name="Int. J. Syst. Evol. Microbiol.">
        <title>Complete genome sequence of Corynebacterium casei LMG S-19264T (=DSM 44701T), isolated from a smear-ripened cheese.</title>
        <authorList>
            <consortium name="US DOE Joint Genome Institute (JGI-PGF)"/>
            <person name="Walter F."/>
            <person name="Albersmeier A."/>
            <person name="Kalinowski J."/>
            <person name="Ruckert C."/>
        </authorList>
    </citation>
    <scope>NUCLEOTIDE SEQUENCE</scope>
    <source>
        <strain evidence="2">JCM 13306</strain>
    </source>
</reference>
<protein>
    <recommendedName>
        <fullName evidence="4">DUF2975 domain-containing protein</fullName>
    </recommendedName>
</protein>
<keyword evidence="1" id="KW-1133">Transmembrane helix</keyword>
<feature type="transmembrane region" description="Helical" evidence="1">
    <location>
        <begin position="53"/>
        <end position="76"/>
    </location>
</feature>
<evidence type="ECO:0000313" key="2">
    <source>
        <dbReference type="EMBL" id="GHH54806.1"/>
    </source>
</evidence>
<gene>
    <name evidence="2" type="ORF">GCM10009090_22190</name>
</gene>
<evidence type="ECO:0008006" key="4">
    <source>
        <dbReference type="Google" id="ProtNLM"/>
    </source>
</evidence>
<feature type="transmembrane region" description="Helical" evidence="1">
    <location>
        <begin position="96"/>
        <end position="114"/>
    </location>
</feature>